<dbReference type="InterPro" id="IPR027417">
    <property type="entry name" value="P-loop_NTPase"/>
</dbReference>
<evidence type="ECO:0000313" key="5">
    <source>
        <dbReference type="EMBL" id="RFN44190.1"/>
    </source>
</evidence>
<keyword evidence="2 3" id="KW-0342">GTP-binding</keyword>
<organism evidence="5 6">
    <name type="scientific">Fusarium flagelliforme</name>
    <dbReference type="NCBI Taxonomy" id="2675880"/>
    <lineage>
        <taxon>Eukaryota</taxon>
        <taxon>Fungi</taxon>
        <taxon>Dikarya</taxon>
        <taxon>Ascomycota</taxon>
        <taxon>Pezizomycotina</taxon>
        <taxon>Sordariomycetes</taxon>
        <taxon>Hypocreomycetidae</taxon>
        <taxon>Hypocreales</taxon>
        <taxon>Nectriaceae</taxon>
        <taxon>Fusarium</taxon>
        <taxon>Fusarium incarnatum-equiseti species complex</taxon>
    </lineage>
</organism>
<dbReference type="GO" id="GO:0005525">
    <property type="term" value="F:GTP binding"/>
    <property type="evidence" value="ECO:0007669"/>
    <property type="project" value="UniProtKB-KW"/>
</dbReference>
<dbReference type="EMBL" id="PXXK01000453">
    <property type="protein sequence ID" value="RFN44190.1"/>
    <property type="molecule type" value="Genomic_DNA"/>
</dbReference>
<comment type="caution">
    <text evidence="5">The sequence shown here is derived from an EMBL/GenBank/DDBJ whole genome shotgun (WGS) entry which is preliminary data.</text>
</comment>
<evidence type="ECO:0000256" key="3">
    <source>
        <dbReference type="PIRSR" id="PIRSR606689-1"/>
    </source>
</evidence>
<evidence type="ECO:0000256" key="2">
    <source>
        <dbReference type="ARBA" id="ARBA00023134"/>
    </source>
</evidence>
<dbReference type="STRING" id="2594813.A0A395M8N0"/>
<dbReference type="Pfam" id="PF00025">
    <property type="entry name" value="Arf"/>
    <property type="match status" value="1"/>
</dbReference>
<dbReference type="SUPFAM" id="SSF52540">
    <property type="entry name" value="P-loop containing nucleoside triphosphate hydrolases"/>
    <property type="match status" value="1"/>
</dbReference>
<evidence type="ECO:0000256" key="1">
    <source>
        <dbReference type="ARBA" id="ARBA00022741"/>
    </source>
</evidence>
<evidence type="ECO:0000313" key="6">
    <source>
        <dbReference type="Proteomes" id="UP000265631"/>
    </source>
</evidence>
<feature type="binding site" evidence="3">
    <location>
        <begin position="43"/>
        <end position="50"/>
    </location>
    <ligand>
        <name>GTP</name>
        <dbReference type="ChEBI" id="CHEBI:37565"/>
    </ligand>
</feature>
<dbReference type="GO" id="GO:0006886">
    <property type="term" value="P:intracellular protein transport"/>
    <property type="evidence" value="ECO:0007669"/>
    <property type="project" value="TreeGrafter"/>
</dbReference>
<keyword evidence="6" id="KW-1185">Reference proteome</keyword>
<dbReference type="GO" id="GO:0046872">
    <property type="term" value="F:metal ion binding"/>
    <property type="evidence" value="ECO:0007669"/>
    <property type="project" value="UniProtKB-KW"/>
</dbReference>
<dbReference type="Proteomes" id="UP000265631">
    <property type="component" value="Unassembled WGS sequence"/>
</dbReference>
<protein>
    <submittedName>
        <fullName evidence="5">Uncharacterized protein</fullName>
    </submittedName>
</protein>
<dbReference type="InterPro" id="IPR006689">
    <property type="entry name" value="Small_GTPase_ARF/SAR"/>
</dbReference>
<dbReference type="InterPro" id="IPR024156">
    <property type="entry name" value="Small_GTPase_ARF"/>
</dbReference>
<keyword evidence="1 3" id="KW-0547">Nucleotide-binding</keyword>
<sequence length="501" mass="57201">MSGLISHARNVLAAIGILNDNPPTPLTSLFSNLPNYHRILISGLHGTGKSTLLEKHLVSNHKYISRFTIFTCLHIDTYRCSNVTFHTMDVGRGRPSGHHKMERRFFNQANAVIWVFDADDHDYFIESREEFLLKIEHEDGVREGVPLLLLANSRNHTDTENMDSIILYFRFTAVAQYCASMKFFYLALTLLPAVMAYEYKPVPDFNYEPVDEYNYFIETDQKHIAKGMNKFQTWHRESGTPSPEKLEMERNGTLKGPKVLVPNPSFEMNMGKPWNIVGEGVEVVEDESLSRKGKNSLLFTLTNPDQRPEVWSVHLKEIETLKIYYLTFHYRIVEMEGVGPRDQCYIVMQLDDLGVGFPFFVDPHADPRIVVPNCYKKVTVPMCPSKGITPLVISVACQRGIGLGKAVKVSIDDIRIEKGEGTSADWNFNTPRANYRYFERDLQAPDHFREDTLKPEYAKTQIDSVKCEGDFCLVKGVRPEEDIKGSYDLNDAISGRHVADM</sequence>
<dbReference type="AlphaFoldDB" id="A0A395M8N0"/>
<name>A0A395M8N0_9HYPO</name>
<dbReference type="Gene3D" id="3.40.50.300">
    <property type="entry name" value="P-loop containing nucleotide triphosphate hydrolases"/>
    <property type="match status" value="1"/>
</dbReference>
<dbReference type="PANTHER" id="PTHR45909">
    <property type="entry name" value="ADP-RIBOSYLATION FACTOR-RELATED PROTEIN 1"/>
    <property type="match status" value="1"/>
</dbReference>
<dbReference type="GO" id="GO:0003924">
    <property type="term" value="F:GTPase activity"/>
    <property type="evidence" value="ECO:0007669"/>
    <property type="project" value="InterPro"/>
</dbReference>
<dbReference type="GO" id="GO:0043001">
    <property type="term" value="P:Golgi to plasma membrane protein transport"/>
    <property type="evidence" value="ECO:0007669"/>
    <property type="project" value="TreeGrafter"/>
</dbReference>
<keyword evidence="4" id="KW-0460">Magnesium</keyword>
<evidence type="ECO:0000256" key="4">
    <source>
        <dbReference type="PIRSR" id="PIRSR606689-2"/>
    </source>
</evidence>
<keyword evidence="4" id="KW-0479">Metal-binding</keyword>
<dbReference type="GO" id="GO:0005794">
    <property type="term" value="C:Golgi apparatus"/>
    <property type="evidence" value="ECO:0007669"/>
    <property type="project" value="TreeGrafter"/>
</dbReference>
<proteinExistence type="predicted"/>
<feature type="binding site" evidence="4">
    <location>
        <position position="50"/>
    </location>
    <ligand>
        <name>Mg(2+)</name>
        <dbReference type="ChEBI" id="CHEBI:18420"/>
    </ligand>
</feature>
<dbReference type="GO" id="GO:0034067">
    <property type="term" value="P:protein localization to Golgi apparatus"/>
    <property type="evidence" value="ECO:0007669"/>
    <property type="project" value="TreeGrafter"/>
</dbReference>
<accession>A0A395M8N0</accession>
<gene>
    <name evidence="5" type="ORF">FIE12Z_11582</name>
</gene>
<dbReference type="PANTHER" id="PTHR45909:SF1">
    <property type="entry name" value="ADP-RIBOSYLATION FACTOR-RELATED PROTEIN 1"/>
    <property type="match status" value="1"/>
</dbReference>
<reference evidence="5 6" key="1">
    <citation type="journal article" date="2018" name="PLoS Pathog.">
        <title>Evolution of structural diversity of trichothecenes, a family of toxins produced by plant pathogenic and entomopathogenic fungi.</title>
        <authorList>
            <person name="Proctor R.H."/>
            <person name="McCormick S.P."/>
            <person name="Kim H.S."/>
            <person name="Cardoza R.E."/>
            <person name="Stanley A.M."/>
            <person name="Lindo L."/>
            <person name="Kelly A."/>
            <person name="Brown D.W."/>
            <person name="Lee T."/>
            <person name="Vaughan M.M."/>
            <person name="Alexander N.J."/>
            <person name="Busman M."/>
            <person name="Gutierrez S."/>
        </authorList>
    </citation>
    <scope>NUCLEOTIDE SEQUENCE [LARGE SCALE GENOMIC DNA]</scope>
    <source>
        <strain evidence="5 6">NRRL 13405</strain>
    </source>
</reference>